<evidence type="ECO:0000313" key="5">
    <source>
        <dbReference type="Proteomes" id="UP000710432"/>
    </source>
</evidence>
<evidence type="ECO:0000313" key="4">
    <source>
        <dbReference type="EMBL" id="KAH0511283.1"/>
    </source>
</evidence>
<dbReference type="Pfam" id="PF00079">
    <property type="entry name" value="Serpin"/>
    <property type="match status" value="1"/>
</dbReference>
<dbReference type="GO" id="GO:0004867">
    <property type="term" value="F:serine-type endopeptidase inhibitor activity"/>
    <property type="evidence" value="ECO:0007669"/>
    <property type="project" value="InterPro"/>
</dbReference>
<reference evidence="4" key="1">
    <citation type="submission" date="2020-03" db="EMBL/GenBank/DDBJ databases">
        <title>Studies in the Genomics of Life Span.</title>
        <authorList>
            <person name="Glass D."/>
        </authorList>
    </citation>
    <scope>NUCLEOTIDE SEQUENCE</scope>
    <source>
        <strain evidence="4">LTLLF</strain>
        <tissue evidence="4">Muscle</tissue>
    </source>
</reference>
<organism evidence="4 5">
    <name type="scientific">Microtus ochrogaster</name>
    <name type="common">Prairie vole</name>
    <dbReference type="NCBI Taxonomy" id="79684"/>
    <lineage>
        <taxon>Eukaryota</taxon>
        <taxon>Metazoa</taxon>
        <taxon>Chordata</taxon>
        <taxon>Craniata</taxon>
        <taxon>Vertebrata</taxon>
        <taxon>Euteleostomi</taxon>
        <taxon>Mammalia</taxon>
        <taxon>Eutheria</taxon>
        <taxon>Euarchontoglires</taxon>
        <taxon>Glires</taxon>
        <taxon>Rodentia</taxon>
        <taxon>Myomorpha</taxon>
        <taxon>Muroidea</taxon>
        <taxon>Cricetidae</taxon>
        <taxon>Arvicolinae</taxon>
        <taxon>Microtus</taxon>
    </lineage>
</organism>
<evidence type="ECO:0000256" key="2">
    <source>
        <dbReference type="SAM" id="SignalP"/>
    </source>
</evidence>
<keyword evidence="2" id="KW-0732">Signal</keyword>
<evidence type="ECO:0000256" key="1">
    <source>
        <dbReference type="SAM" id="MobiDB-lite"/>
    </source>
</evidence>
<dbReference type="Gene3D" id="3.30.497.10">
    <property type="entry name" value="Antithrombin, subunit I, domain 2"/>
    <property type="match status" value="1"/>
</dbReference>
<protein>
    <submittedName>
        <fullName evidence="4">Serpin E3</fullName>
    </submittedName>
</protein>
<sequence length="206" mass="22200">MLPLLLVTLFPLSSCFLAGGGSPLSEGLWLLKTEFALHLYRSAAAQRNGTNFVISPASVSLSLEILQFGARGNTGWELASALGYTVQDPRVREFLHTVYTMLHNSSQGIGMELACTLLMQTGTPLSPCFVEQVSWWANSSLAPANFSEPTSTTTEEVSRGSPRQSTGKGKPSSLAGLRVEGYKEVVPPIICRSRGEVQDALSYSRS</sequence>
<dbReference type="InterPro" id="IPR042178">
    <property type="entry name" value="Serpin_sf_1"/>
</dbReference>
<dbReference type="PANTHER" id="PTHR11461:SF129">
    <property type="entry name" value="SERPIN E3"/>
    <property type="match status" value="1"/>
</dbReference>
<gene>
    <name evidence="4" type="ORF">LTLLF_150510</name>
</gene>
<evidence type="ECO:0000259" key="3">
    <source>
        <dbReference type="Pfam" id="PF00079"/>
    </source>
</evidence>
<dbReference type="InterPro" id="IPR036186">
    <property type="entry name" value="Serpin_sf"/>
</dbReference>
<dbReference type="InterPro" id="IPR023796">
    <property type="entry name" value="Serpin_dom"/>
</dbReference>
<dbReference type="GO" id="GO:0005615">
    <property type="term" value="C:extracellular space"/>
    <property type="evidence" value="ECO:0007669"/>
    <property type="project" value="InterPro"/>
</dbReference>
<feature type="chain" id="PRO_5035203704" evidence="2">
    <location>
        <begin position="16"/>
        <end position="206"/>
    </location>
</feature>
<dbReference type="EMBL" id="JAATJU010022217">
    <property type="protein sequence ID" value="KAH0511283.1"/>
    <property type="molecule type" value="Genomic_DNA"/>
</dbReference>
<feature type="region of interest" description="Disordered" evidence="1">
    <location>
        <begin position="146"/>
        <end position="174"/>
    </location>
</feature>
<dbReference type="InterPro" id="IPR000215">
    <property type="entry name" value="Serpin_fam"/>
</dbReference>
<dbReference type="SUPFAM" id="SSF56574">
    <property type="entry name" value="Serpins"/>
    <property type="match status" value="1"/>
</dbReference>
<dbReference type="Proteomes" id="UP000710432">
    <property type="component" value="Unassembled WGS sequence"/>
</dbReference>
<name>A0A8J6KTP7_MICOH</name>
<comment type="caution">
    <text evidence="4">The sequence shown here is derived from an EMBL/GenBank/DDBJ whole genome shotgun (WGS) entry which is preliminary data.</text>
</comment>
<feature type="signal peptide" evidence="2">
    <location>
        <begin position="1"/>
        <end position="15"/>
    </location>
</feature>
<feature type="domain" description="Serpin" evidence="3">
    <location>
        <begin position="33"/>
        <end position="159"/>
    </location>
</feature>
<dbReference type="AlphaFoldDB" id="A0A8J6KTP7"/>
<accession>A0A8J6KTP7</accession>
<proteinExistence type="predicted"/>
<dbReference type="PANTHER" id="PTHR11461">
    <property type="entry name" value="SERINE PROTEASE INHIBITOR, SERPIN"/>
    <property type="match status" value="1"/>
</dbReference>